<proteinExistence type="predicted"/>
<evidence type="ECO:0000256" key="6">
    <source>
        <dbReference type="SAM" id="Phobius"/>
    </source>
</evidence>
<evidence type="ECO:0000256" key="5">
    <source>
        <dbReference type="ARBA" id="ARBA00023136"/>
    </source>
</evidence>
<comment type="subcellular location">
    <subcellularLocation>
        <location evidence="1">Cell membrane</location>
        <topology evidence="1">Multi-pass membrane protein</topology>
    </subcellularLocation>
</comment>
<name>A0A430AHK3_9ENTE</name>
<dbReference type="OrthoDB" id="66811at2"/>
<feature type="transmembrane region" description="Helical" evidence="6">
    <location>
        <begin position="176"/>
        <end position="194"/>
    </location>
</feature>
<evidence type="ECO:0000256" key="1">
    <source>
        <dbReference type="ARBA" id="ARBA00004651"/>
    </source>
</evidence>
<feature type="transmembrane region" description="Helical" evidence="6">
    <location>
        <begin position="151"/>
        <end position="170"/>
    </location>
</feature>
<feature type="transmembrane region" description="Helical" evidence="6">
    <location>
        <begin position="21"/>
        <end position="40"/>
    </location>
</feature>
<dbReference type="InterPro" id="IPR001958">
    <property type="entry name" value="Tet-R_TetA/multi-R_MdtG-like"/>
</dbReference>
<dbReference type="InterPro" id="IPR053200">
    <property type="entry name" value="YfmO-like"/>
</dbReference>
<evidence type="ECO:0000256" key="2">
    <source>
        <dbReference type="ARBA" id="ARBA00022448"/>
    </source>
</evidence>
<dbReference type="PRINTS" id="PR01035">
    <property type="entry name" value="TCRTETA"/>
</dbReference>
<dbReference type="CDD" id="cd17474">
    <property type="entry name" value="MFS_YfmO_like"/>
    <property type="match status" value="1"/>
</dbReference>
<evidence type="ECO:0000259" key="7">
    <source>
        <dbReference type="PROSITE" id="PS50850"/>
    </source>
</evidence>
<feature type="transmembrane region" description="Helical" evidence="6">
    <location>
        <begin position="119"/>
        <end position="139"/>
    </location>
</feature>
<dbReference type="GO" id="GO:0005886">
    <property type="term" value="C:plasma membrane"/>
    <property type="evidence" value="ECO:0007669"/>
    <property type="project" value="UniProtKB-SubCell"/>
</dbReference>
<dbReference type="RefSeq" id="WP_126825415.1">
    <property type="nucleotide sequence ID" value="NZ_JBHLWU010000002.1"/>
</dbReference>
<evidence type="ECO:0000313" key="9">
    <source>
        <dbReference type="Proteomes" id="UP000288669"/>
    </source>
</evidence>
<feature type="transmembrane region" description="Helical" evidence="6">
    <location>
        <begin position="251"/>
        <end position="270"/>
    </location>
</feature>
<dbReference type="Proteomes" id="UP000288669">
    <property type="component" value="Unassembled WGS sequence"/>
</dbReference>
<feature type="transmembrane region" description="Helical" evidence="6">
    <location>
        <begin position="339"/>
        <end position="358"/>
    </location>
</feature>
<dbReference type="EMBL" id="NGJZ01000002">
    <property type="protein sequence ID" value="RSU07368.1"/>
    <property type="molecule type" value="Genomic_DNA"/>
</dbReference>
<feature type="transmembrane region" description="Helical" evidence="6">
    <location>
        <begin position="60"/>
        <end position="78"/>
    </location>
</feature>
<keyword evidence="5 6" id="KW-0472">Membrane</keyword>
<dbReference type="InterPro" id="IPR036259">
    <property type="entry name" value="MFS_trans_sf"/>
</dbReference>
<dbReference type="PROSITE" id="PS50850">
    <property type="entry name" value="MFS"/>
    <property type="match status" value="1"/>
</dbReference>
<evidence type="ECO:0000256" key="4">
    <source>
        <dbReference type="ARBA" id="ARBA00022989"/>
    </source>
</evidence>
<evidence type="ECO:0000313" key="8">
    <source>
        <dbReference type="EMBL" id="RSU07368.1"/>
    </source>
</evidence>
<dbReference type="SUPFAM" id="SSF103473">
    <property type="entry name" value="MFS general substrate transporter"/>
    <property type="match status" value="1"/>
</dbReference>
<comment type="caution">
    <text evidence="8">The sequence shown here is derived from an EMBL/GenBank/DDBJ whole genome shotgun (WGS) entry which is preliminary data.</text>
</comment>
<feature type="domain" description="Major facilitator superfamily (MFS) profile" evidence="7">
    <location>
        <begin position="22"/>
        <end position="394"/>
    </location>
</feature>
<feature type="transmembrane region" description="Helical" evidence="6">
    <location>
        <begin position="306"/>
        <end position="327"/>
    </location>
</feature>
<dbReference type="InterPro" id="IPR020846">
    <property type="entry name" value="MFS_dom"/>
</dbReference>
<protein>
    <submittedName>
        <fullName evidence="8">MFS transporter</fullName>
    </submittedName>
</protein>
<dbReference type="AlphaFoldDB" id="A0A430AHK3"/>
<feature type="transmembrane region" description="Helical" evidence="6">
    <location>
        <begin position="370"/>
        <end position="389"/>
    </location>
</feature>
<keyword evidence="9" id="KW-1185">Reference proteome</keyword>
<dbReference type="GO" id="GO:0022857">
    <property type="term" value="F:transmembrane transporter activity"/>
    <property type="evidence" value="ECO:0007669"/>
    <property type="project" value="InterPro"/>
</dbReference>
<gene>
    <name evidence="8" type="ORF">CBF30_08960</name>
</gene>
<accession>A0A430AHK3</accession>
<dbReference type="Pfam" id="PF07690">
    <property type="entry name" value="MFS_1"/>
    <property type="match status" value="1"/>
</dbReference>
<dbReference type="PANTHER" id="PTHR43683">
    <property type="entry name" value="MULTIDRUG EFFLUX PROTEIN YFMO"/>
    <property type="match status" value="1"/>
</dbReference>
<sequence>MKKRKKAEAESIIGSLSKQSKPALAVAFACVVAFMGIGLVDPILQSIAKSLHATAAQTSLLFTSYMLVTGVVMLFTGFISSRIGAKKTLLIGLVVIILFSFLGGLSGSVGALIGFRAGWGLGNALFIATALSTIIGVSTGGSEKAVIMYEAAMGMGMSVGPLIGGILGSFSWRGPFFGVAFLMLVAFVLVWFLLDPIAKPKKKAGVWEALKALEHGGLKITGLTALCYNFGFFTVLAYSPFLLRHFNALEVGFSFFGWGILLAVSSVFLAPKFEKTYGTTKMLLFSLLGFAVVLGVMGIFTEYPVVIMFGIMISGFFQGISNTLLTTTVMEVAPVERSIASAAYSFVRFTGGAIAPYLAGKIAEWFSPHITFYFAGVTVAVGSAILYSGRSYLQKIYLK</sequence>
<dbReference type="InterPro" id="IPR011701">
    <property type="entry name" value="MFS"/>
</dbReference>
<keyword evidence="3 6" id="KW-0812">Transmembrane</keyword>
<keyword evidence="4 6" id="KW-1133">Transmembrane helix</keyword>
<dbReference type="Gene3D" id="1.20.1250.20">
    <property type="entry name" value="MFS general substrate transporter like domains"/>
    <property type="match status" value="1"/>
</dbReference>
<keyword evidence="2" id="KW-0813">Transport</keyword>
<feature type="transmembrane region" description="Helical" evidence="6">
    <location>
        <begin position="282"/>
        <end position="300"/>
    </location>
</feature>
<dbReference type="PANTHER" id="PTHR43683:SF1">
    <property type="entry name" value="MULTIDRUG EFFLUX PROTEIN YFMO"/>
    <property type="match status" value="1"/>
</dbReference>
<reference evidence="8 9" key="1">
    <citation type="submission" date="2017-05" db="EMBL/GenBank/DDBJ databases">
        <title>Vagococcus spp. assemblies.</title>
        <authorList>
            <person name="Gulvik C.A."/>
        </authorList>
    </citation>
    <scope>NUCLEOTIDE SEQUENCE [LARGE SCALE GENOMIC DNA]</scope>
    <source>
        <strain evidence="8 9">DSM 24756</strain>
    </source>
</reference>
<organism evidence="8 9">
    <name type="scientific">Vagococcus entomophilus</name>
    <dbReference type="NCBI Taxonomy" id="1160095"/>
    <lineage>
        <taxon>Bacteria</taxon>
        <taxon>Bacillati</taxon>
        <taxon>Bacillota</taxon>
        <taxon>Bacilli</taxon>
        <taxon>Lactobacillales</taxon>
        <taxon>Enterococcaceae</taxon>
        <taxon>Vagococcus</taxon>
    </lineage>
</organism>
<evidence type="ECO:0000256" key="3">
    <source>
        <dbReference type="ARBA" id="ARBA00022692"/>
    </source>
</evidence>
<feature type="transmembrane region" description="Helical" evidence="6">
    <location>
        <begin position="90"/>
        <end position="113"/>
    </location>
</feature>
<feature type="transmembrane region" description="Helical" evidence="6">
    <location>
        <begin position="220"/>
        <end position="239"/>
    </location>
</feature>